<proteinExistence type="predicted"/>
<dbReference type="Proteomes" id="UP000221949">
    <property type="component" value="Segment"/>
</dbReference>
<evidence type="ECO:0000313" key="2">
    <source>
        <dbReference type="Proteomes" id="UP000221949"/>
    </source>
</evidence>
<protein>
    <submittedName>
        <fullName evidence="1">Uncharacterized protein</fullName>
    </submittedName>
</protein>
<reference evidence="2" key="1">
    <citation type="submission" date="2016-06" db="EMBL/GenBank/DDBJ databases">
        <authorList>
            <person name="Berg J.A."/>
            <person name="Stratton M.L."/>
            <person name="Esplin I.D."/>
            <person name="Jensen G.L."/>
            <person name="Merrill B.D."/>
            <person name="Breakwell D.P."/>
            <person name="Hope S."/>
            <person name="Grose J.H."/>
        </authorList>
    </citation>
    <scope>NUCLEOTIDE SEQUENCE [LARGE SCALE GENOMIC DNA]</scope>
</reference>
<evidence type="ECO:0000313" key="1">
    <source>
        <dbReference type="EMBL" id="ANZ50497.1"/>
    </source>
</evidence>
<dbReference type="EMBL" id="KX397373">
    <property type="protein sequence ID" value="ANZ50497.1"/>
    <property type="molecule type" value="Genomic_DNA"/>
</dbReference>
<accession>A0A1B2IGU9</accession>
<gene>
    <name evidence="1" type="ORF">STRATTON_72</name>
</gene>
<organism evidence="1 2">
    <name type="scientific">Erwinia phage vB_EamM_Stratton</name>
    <dbReference type="NCBI Taxonomy" id="1883378"/>
    <lineage>
        <taxon>Viruses</taxon>
        <taxon>Duplodnaviria</taxon>
        <taxon>Heunggongvirae</taxon>
        <taxon>Uroviricota</taxon>
        <taxon>Caudoviricetes</taxon>
        <taxon>Chimalliviridae</taxon>
        <taxon>Erskinevirus</taxon>
        <taxon>Erskinevirus EaH2</taxon>
    </lineage>
</organism>
<sequence length="186" mass="21690">MRTINLQDVKDIDATSTPLMNELSILTMSNGEEIVIPRPVMLGLALFVHVAYGAASKKSILNYDGYQFVIPDRLDYQPFIDLQMFYKYLISAGLSHMSKVYIRDYSRIEHFYRRKQERVPVEVDGYQTRLIMKPHSFELLECELDIEQHQLRNDLMRGYNLPMGEVKGLRERPGDANWWANSRAAK</sequence>
<name>A0A1B2IGU9_9CAUD</name>